<dbReference type="GO" id="GO:0003677">
    <property type="term" value="F:DNA binding"/>
    <property type="evidence" value="ECO:0007669"/>
    <property type="project" value="UniProtKB-KW"/>
</dbReference>
<name>A0A2P5CZY8_PARAD</name>
<evidence type="ECO:0000256" key="1">
    <source>
        <dbReference type="SAM" id="MobiDB-lite"/>
    </source>
</evidence>
<dbReference type="Proteomes" id="UP000237105">
    <property type="component" value="Unassembled WGS sequence"/>
</dbReference>
<reference evidence="3" key="1">
    <citation type="submission" date="2016-06" db="EMBL/GenBank/DDBJ databases">
        <title>Parallel loss of symbiosis genes in relatives of nitrogen-fixing non-legume Parasponia.</title>
        <authorList>
            <person name="Van Velzen R."/>
            <person name="Holmer R."/>
            <person name="Bu F."/>
            <person name="Rutten L."/>
            <person name="Van Zeijl A."/>
            <person name="Liu W."/>
            <person name="Santuari L."/>
            <person name="Cao Q."/>
            <person name="Sharma T."/>
            <person name="Shen D."/>
            <person name="Roswanjaya Y."/>
            <person name="Wardhani T."/>
            <person name="Kalhor M.S."/>
            <person name="Jansen J."/>
            <person name="Van den Hoogen J."/>
            <person name="Gungor B."/>
            <person name="Hartog M."/>
            <person name="Hontelez J."/>
            <person name="Verver J."/>
            <person name="Yang W.-C."/>
            <person name="Schijlen E."/>
            <person name="Repin R."/>
            <person name="Schilthuizen M."/>
            <person name="Schranz E."/>
            <person name="Heidstra R."/>
            <person name="Miyata K."/>
            <person name="Fedorova E."/>
            <person name="Kohlen W."/>
            <person name="Bisseling T."/>
            <person name="Smit S."/>
            <person name="Geurts R."/>
        </authorList>
    </citation>
    <scope>NUCLEOTIDE SEQUENCE [LARGE SCALE GENOMIC DNA]</scope>
    <source>
        <strain evidence="3">cv. WU1-14</strain>
    </source>
</reference>
<evidence type="ECO:0000313" key="3">
    <source>
        <dbReference type="Proteomes" id="UP000237105"/>
    </source>
</evidence>
<sequence length="148" mass="16533">MIKAMKKLKLWPRKKRKRKTHHPHLYYPPPPTRPPPPPPPLPPSHHCCCSCSKAGPSAPPLTLADDCLFVAGVQPAASDFDYAALADDESSSSYQQYMVPNPVYGIPISVPIQAAQRERSGGVFGCIINFGMHLFRCFFPCYRIREVE</sequence>
<evidence type="ECO:0000313" key="2">
    <source>
        <dbReference type="EMBL" id="PON66616.1"/>
    </source>
</evidence>
<proteinExistence type="predicted"/>
<keyword evidence="3" id="KW-1185">Reference proteome</keyword>
<feature type="region of interest" description="Disordered" evidence="1">
    <location>
        <begin position="10"/>
        <end position="42"/>
    </location>
</feature>
<gene>
    <name evidence="2" type="ORF">PanWU01x14_108580</name>
</gene>
<keyword evidence="2" id="KW-0238">DNA-binding</keyword>
<dbReference type="EMBL" id="JXTB01000078">
    <property type="protein sequence ID" value="PON66616.1"/>
    <property type="molecule type" value="Genomic_DNA"/>
</dbReference>
<dbReference type="OrthoDB" id="1433808at2759"/>
<keyword evidence="2" id="KW-0371">Homeobox</keyword>
<protein>
    <submittedName>
        <fullName evidence="2">Homeobox protein</fullName>
    </submittedName>
</protein>
<feature type="compositionally biased region" description="Basic residues" evidence="1">
    <location>
        <begin position="10"/>
        <end position="24"/>
    </location>
</feature>
<feature type="compositionally biased region" description="Pro residues" evidence="1">
    <location>
        <begin position="26"/>
        <end position="42"/>
    </location>
</feature>
<accession>A0A2P5CZY8</accession>
<dbReference type="AlphaFoldDB" id="A0A2P5CZY8"/>
<comment type="caution">
    <text evidence="2">The sequence shown here is derived from an EMBL/GenBank/DDBJ whole genome shotgun (WGS) entry which is preliminary data.</text>
</comment>
<organism evidence="2 3">
    <name type="scientific">Parasponia andersonii</name>
    <name type="common">Sponia andersonii</name>
    <dbReference type="NCBI Taxonomy" id="3476"/>
    <lineage>
        <taxon>Eukaryota</taxon>
        <taxon>Viridiplantae</taxon>
        <taxon>Streptophyta</taxon>
        <taxon>Embryophyta</taxon>
        <taxon>Tracheophyta</taxon>
        <taxon>Spermatophyta</taxon>
        <taxon>Magnoliopsida</taxon>
        <taxon>eudicotyledons</taxon>
        <taxon>Gunneridae</taxon>
        <taxon>Pentapetalae</taxon>
        <taxon>rosids</taxon>
        <taxon>fabids</taxon>
        <taxon>Rosales</taxon>
        <taxon>Cannabaceae</taxon>
        <taxon>Parasponia</taxon>
    </lineage>
</organism>